<organism evidence="1 2">
    <name type="scientific">Methanobrevibacter millerae</name>
    <dbReference type="NCBI Taxonomy" id="230361"/>
    <lineage>
        <taxon>Archaea</taxon>
        <taxon>Methanobacteriati</taxon>
        <taxon>Methanobacteriota</taxon>
        <taxon>Methanomada group</taxon>
        <taxon>Methanobacteria</taxon>
        <taxon>Methanobacteriales</taxon>
        <taxon>Methanobacteriaceae</taxon>
        <taxon>Methanobrevibacter</taxon>
    </lineage>
</organism>
<protein>
    <submittedName>
        <fullName evidence="1">PRiA4b ORF-3-like protein</fullName>
    </submittedName>
</protein>
<dbReference type="InterPro" id="IPR024047">
    <property type="entry name" value="MM3350-like_sf"/>
</dbReference>
<dbReference type="RefSeq" id="WP_149731230.1">
    <property type="nucleotide sequence ID" value="NZ_FMXB01000004.1"/>
</dbReference>
<dbReference type="Proteomes" id="UP000323439">
    <property type="component" value="Unassembled WGS sequence"/>
</dbReference>
<dbReference type="EMBL" id="FMXB01000004">
    <property type="protein sequence ID" value="SDA45115.1"/>
    <property type="molecule type" value="Genomic_DNA"/>
</dbReference>
<gene>
    <name evidence="1" type="ORF">SAMN02910315_00599</name>
</gene>
<evidence type="ECO:0000313" key="2">
    <source>
        <dbReference type="Proteomes" id="UP000323439"/>
    </source>
</evidence>
<dbReference type="Gene3D" id="3.10.290.30">
    <property type="entry name" value="MM3350-like"/>
    <property type="match status" value="1"/>
</dbReference>
<proteinExistence type="predicted"/>
<dbReference type="SUPFAM" id="SSF159941">
    <property type="entry name" value="MM3350-like"/>
    <property type="match status" value="2"/>
</dbReference>
<dbReference type="AlphaFoldDB" id="A0A1G5VJ77"/>
<sequence length="260" mass="31326">MKGFEIKIQLYGIYPQISRELILPEKTTFPEFQKIICKLFSLDNETPLGFWHDTEFDGYIDPKNFLVEKYIYQKFYFEHYDFNNKEVWYEVTLNRVVDYDRNYATITNYSGDFNLDKIQEELKSMTILRNRAYDIIINCEKTKEVIKREFLIPEKTTFNQLEKIIMIAFDTKPISFERDDVLVDDCFKKSIKIYSQNKEFNIDVKKRIYSDKRFPLLINYEGGLNPFDLWWEYYPKVPVDECQCSLDDFINTEEAIDSHS</sequence>
<evidence type="ECO:0000313" key="1">
    <source>
        <dbReference type="EMBL" id="SDA45115.1"/>
    </source>
</evidence>
<reference evidence="1 2" key="1">
    <citation type="submission" date="2016-10" db="EMBL/GenBank/DDBJ databases">
        <authorList>
            <person name="Varghese N."/>
            <person name="Submissions S."/>
        </authorList>
    </citation>
    <scope>NUCLEOTIDE SEQUENCE [LARGE SCALE GENOMIC DNA]</scope>
    <source>
        <strain evidence="1 2">DSM 16643</strain>
    </source>
</reference>
<accession>A0A1G5VJ77</accession>
<keyword evidence="2" id="KW-1185">Reference proteome</keyword>
<name>A0A1G5VJ77_9EURY</name>